<evidence type="ECO:0000256" key="2">
    <source>
        <dbReference type="ARBA" id="ARBA00023239"/>
    </source>
</evidence>
<name>A0ABQ5X5M3_9GAMM</name>
<dbReference type="InterPro" id="IPR029066">
    <property type="entry name" value="PLP-binding_barrel"/>
</dbReference>
<dbReference type="InterPro" id="IPR051466">
    <property type="entry name" value="D-amino_acid_metab_enzyme"/>
</dbReference>
<organism evidence="4 5">
    <name type="scientific">Dyella flagellata</name>
    <dbReference type="NCBI Taxonomy" id="1867833"/>
    <lineage>
        <taxon>Bacteria</taxon>
        <taxon>Pseudomonadati</taxon>
        <taxon>Pseudomonadota</taxon>
        <taxon>Gammaproteobacteria</taxon>
        <taxon>Lysobacterales</taxon>
        <taxon>Rhodanobacteraceae</taxon>
        <taxon>Dyella</taxon>
    </lineage>
</organism>
<dbReference type="RefSeq" id="WP_284330327.1">
    <property type="nucleotide sequence ID" value="NZ_BSOA01000003.1"/>
</dbReference>
<proteinExistence type="inferred from homology"/>
<sequence>MNPNLALIGKPGSRYRLSTPALVLDLPALQRNIARMAALATSHGIGLRPHAKSHKSIEIARLQAQAGVRGISCATLGEAEVMVEAGLPGVLITSPVVGADKLRRLIESGRKAGPGQLMVVADHPGNVQELAAQAKLLGYRLPVLVDYHAGLHRTGVTDTAAAVALAQQIADSDSLLLQGLQAYGGHLQHIYDPQQREQAAANLCKDVKAVVAAIEAAGMPLNIVTGVGTGTHAFDAAAGVFTEMQPGSYLFMDSDYLRAMSDASHPAPFETALFVQSTVVSVNADEWVAVDAGLKSLATDSGTPEVAYGVQGTTHYEFFGDEHGKLIVATPHRPALGDHIEFVTSHCDPTVNLHNFYHLVDGDTLVDIWPIQARGRI</sequence>
<dbReference type="InterPro" id="IPR042208">
    <property type="entry name" value="D-ser_dehydrat-like_sf"/>
</dbReference>
<dbReference type="SMART" id="SM01119">
    <property type="entry name" value="D-ser_dehydrat"/>
    <property type="match status" value="1"/>
</dbReference>
<dbReference type="PANTHER" id="PTHR28004">
    <property type="entry name" value="ZGC:162816-RELATED"/>
    <property type="match status" value="1"/>
</dbReference>
<keyword evidence="5" id="KW-1185">Reference proteome</keyword>
<feature type="domain" description="D-serine dehydratase-like" evidence="3">
    <location>
        <begin position="272"/>
        <end position="361"/>
    </location>
</feature>
<dbReference type="Proteomes" id="UP001156627">
    <property type="component" value="Unassembled WGS sequence"/>
</dbReference>
<dbReference type="Pfam" id="PF14031">
    <property type="entry name" value="D-ser_dehydrat"/>
    <property type="match status" value="1"/>
</dbReference>
<dbReference type="Gene3D" id="3.20.20.10">
    <property type="entry name" value="Alanine racemase"/>
    <property type="match status" value="1"/>
</dbReference>
<evidence type="ECO:0000256" key="1">
    <source>
        <dbReference type="ARBA" id="ARBA00005323"/>
    </source>
</evidence>
<evidence type="ECO:0000313" key="4">
    <source>
        <dbReference type="EMBL" id="GLQ86900.1"/>
    </source>
</evidence>
<dbReference type="PANTHER" id="PTHR28004:SF2">
    <property type="entry name" value="D-SERINE DEHYDRATASE"/>
    <property type="match status" value="1"/>
</dbReference>
<keyword evidence="2" id="KW-0456">Lyase</keyword>
<dbReference type="EMBL" id="BSOA01000003">
    <property type="protein sequence ID" value="GLQ86900.1"/>
    <property type="molecule type" value="Genomic_DNA"/>
</dbReference>
<evidence type="ECO:0000259" key="3">
    <source>
        <dbReference type="SMART" id="SM01119"/>
    </source>
</evidence>
<gene>
    <name evidence="4" type="ORF">GCM10007898_04660</name>
</gene>
<dbReference type="SUPFAM" id="SSF51419">
    <property type="entry name" value="PLP-binding barrel"/>
    <property type="match status" value="1"/>
</dbReference>
<dbReference type="Gene3D" id="2.40.37.20">
    <property type="entry name" value="D-serine dehydratase-like domain"/>
    <property type="match status" value="1"/>
</dbReference>
<dbReference type="Pfam" id="PF01168">
    <property type="entry name" value="Ala_racemase_N"/>
    <property type="match status" value="1"/>
</dbReference>
<dbReference type="CDD" id="cd06819">
    <property type="entry name" value="PLPDE_III_LS_D-TA"/>
    <property type="match status" value="1"/>
</dbReference>
<reference evidence="5" key="1">
    <citation type="journal article" date="2019" name="Int. J. Syst. Evol. Microbiol.">
        <title>The Global Catalogue of Microorganisms (GCM) 10K type strain sequencing project: providing services to taxonomists for standard genome sequencing and annotation.</title>
        <authorList>
            <consortium name="The Broad Institute Genomics Platform"/>
            <consortium name="The Broad Institute Genome Sequencing Center for Infectious Disease"/>
            <person name="Wu L."/>
            <person name="Ma J."/>
        </authorList>
    </citation>
    <scope>NUCLEOTIDE SEQUENCE [LARGE SCALE GENOMIC DNA]</scope>
    <source>
        <strain evidence="5">NBRC 111981</strain>
    </source>
</reference>
<comment type="caution">
    <text evidence="4">The sequence shown here is derived from an EMBL/GenBank/DDBJ whole genome shotgun (WGS) entry which is preliminary data.</text>
</comment>
<evidence type="ECO:0000313" key="5">
    <source>
        <dbReference type="Proteomes" id="UP001156627"/>
    </source>
</evidence>
<dbReference type="InterPro" id="IPR026956">
    <property type="entry name" value="D-ser_dehydrat-like_dom"/>
</dbReference>
<protein>
    <submittedName>
        <fullName evidence="4">Alanine racemase</fullName>
    </submittedName>
</protein>
<dbReference type="InterPro" id="IPR001608">
    <property type="entry name" value="Ala_racemase_N"/>
</dbReference>
<accession>A0ABQ5X5M3</accession>
<comment type="similarity">
    <text evidence="1">Belongs to the DSD1 family.</text>
</comment>